<sequence length="146" mass="16720">MQPYDAIAVPPNSELMGGNPIRILDLTDDDDRTYIEHLSKFALLSYQDKEGASYEFHDLVKCTYWVDSCTSKYVPGNNYPFDPTKYYITFKAKAKGDPSSSPKTFQAKLVVDELNRKLAEKDKPTSVEECRICTEYWLPFSVNLKV</sequence>
<evidence type="ECO:0000313" key="1">
    <source>
        <dbReference type="EMBL" id="GAU44547.1"/>
    </source>
</evidence>
<proteinExistence type="predicted"/>
<accession>A0A2Z6PIM4</accession>
<name>A0A2Z6PIM4_TRISU</name>
<dbReference type="Proteomes" id="UP000242715">
    <property type="component" value="Unassembled WGS sequence"/>
</dbReference>
<keyword evidence="2" id="KW-1185">Reference proteome</keyword>
<dbReference type="Gene3D" id="3.10.450.10">
    <property type="match status" value="1"/>
</dbReference>
<dbReference type="EMBL" id="DF974051">
    <property type="protein sequence ID" value="GAU44547.1"/>
    <property type="molecule type" value="Genomic_DNA"/>
</dbReference>
<protein>
    <submittedName>
        <fullName evidence="1">Uncharacterized protein</fullName>
    </submittedName>
</protein>
<organism evidence="1 2">
    <name type="scientific">Trifolium subterraneum</name>
    <name type="common">Subterranean clover</name>
    <dbReference type="NCBI Taxonomy" id="3900"/>
    <lineage>
        <taxon>Eukaryota</taxon>
        <taxon>Viridiplantae</taxon>
        <taxon>Streptophyta</taxon>
        <taxon>Embryophyta</taxon>
        <taxon>Tracheophyta</taxon>
        <taxon>Spermatophyta</taxon>
        <taxon>Magnoliopsida</taxon>
        <taxon>eudicotyledons</taxon>
        <taxon>Gunneridae</taxon>
        <taxon>Pentapetalae</taxon>
        <taxon>rosids</taxon>
        <taxon>fabids</taxon>
        <taxon>Fabales</taxon>
        <taxon>Fabaceae</taxon>
        <taxon>Papilionoideae</taxon>
        <taxon>50 kb inversion clade</taxon>
        <taxon>NPAAA clade</taxon>
        <taxon>Hologalegina</taxon>
        <taxon>IRL clade</taxon>
        <taxon>Trifolieae</taxon>
        <taxon>Trifolium</taxon>
    </lineage>
</organism>
<dbReference type="OrthoDB" id="10542777at2759"/>
<gene>
    <name evidence="1" type="ORF">TSUD_335290</name>
</gene>
<dbReference type="AlphaFoldDB" id="A0A2Z6PIM4"/>
<evidence type="ECO:0000313" key="2">
    <source>
        <dbReference type="Proteomes" id="UP000242715"/>
    </source>
</evidence>
<reference evidence="2" key="1">
    <citation type="journal article" date="2017" name="Front. Plant Sci.">
        <title>Climate Clever Clovers: New Paradigm to Reduce the Environmental Footprint of Ruminants by Breeding Low Methanogenic Forages Utilizing Haplotype Variation.</title>
        <authorList>
            <person name="Kaur P."/>
            <person name="Appels R."/>
            <person name="Bayer P.E."/>
            <person name="Keeble-Gagnere G."/>
            <person name="Wang J."/>
            <person name="Hirakawa H."/>
            <person name="Shirasawa K."/>
            <person name="Vercoe P."/>
            <person name="Stefanova K."/>
            <person name="Durmic Z."/>
            <person name="Nichols P."/>
            <person name="Revell C."/>
            <person name="Isobe S.N."/>
            <person name="Edwards D."/>
            <person name="Erskine W."/>
        </authorList>
    </citation>
    <scope>NUCLEOTIDE SEQUENCE [LARGE SCALE GENOMIC DNA]</scope>
    <source>
        <strain evidence="2">cv. Daliak</strain>
    </source>
</reference>